<dbReference type="InterPro" id="IPR025266">
    <property type="entry name" value="TerB_N"/>
</dbReference>
<dbReference type="EMBL" id="QGGL01000004">
    <property type="protein sequence ID" value="PWK14888.1"/>
    <property type="molecule type" value="Genomic_DNA"/>
</dbReference>
<dbReference type="Pfam" id="PF13208">
    <property type="entry name" value="TerB_N"/>
    <property type="match status" value="1"/>
</dbReference>
<keyword evidence="5" id="KW-1185">Reference proteome</keyword>
<evidence type="ECO:0000313" key="4">
    <source>
        <dbReference type="EMBL" id="PWK14888.1"/>
    </source>
</evidence>
<dbReference type="RefSeq" id="WP_109687258.1">
    <property type="nucleotide sequence ID" value="NZ_QGGL01000004.1"/>
</dbReference>
<name>A0A316DAY3_9BACL</name>
<feature type="region of interest" description="Disordered" evidence="1">
    <location>
        <begin position="354"/>
        <end position="381"/>
    </location>
</feature>
<organism evidence="4 5">
    <name type="scientific">Tumebacillus permanentifrigoris</name>
    <dbReference type="NCBI Taxonomy" id="378543"/>
    <lineage>
        <taxon>Bacteria</taxon>
        <taxon>Bacillati</taxon>
        <taxon>Bacillota</taxon>
        <taxon>Bacilli</taxon>
        <taxon>Bacillales</taxon>
        <taxon>Alicyclobacillaceae</taxon>
        <taxon>Tumebacillus</taxon>
    </lineage>
</organism>
<feature type="compositionally biased region" description="Polar residues" evidence="1">
    <location>
        <begin position="361"/>
        <end position="377"/>
    </location>
</feature>
<evidence type="ECO:0000256" key="1">
    <source>
        <dbReference type="SAM" id="MobiDB-lite"/>
    </source>
</evidence>
<feature type="domain" description="TerB N-terminal" evidence="2">
    <location>
        <begin position="17"/>
        <end position="109"/>
    </location>
</feature>
<proteinExistence type="predicted"/>
<gene>
    <name evidence="4" type="ORF">C7459_10490</name>
</gene>
<dbReference type="Proteomes" id="UP000245634">
    <property type="component" value="Unassembled WGS sequence"/>
</dbReference>
<reference evidence="4 5" key="1">
    <citation type="submission" date="2018-05" db="EMBL/GenBank/DDBJ databases">
        <title>Genomic Encyclopedia of Type Strains, Phase IV (KMG-IV): sequencing the most valuable type-strain genomes for metagenomic binning, comparative biology and taxonomic classification.</title>
        <authorList>
            <person name="Goeker M."/>
        </authorList>
    </citation>
    <scope>NUCLEOTIDE SEQUENCE [LARGE SCALE GENOMIC DNA]</scope>
    <source>
        <strain evidence="4 5">DSM 18773</strain>
    </source>
</reference>
<dbReference type="AlphaFoldDB" id="A0A316DAY3"/>
<evidence type="ECO:0000313" key="5">
    <source>
        <dbReference type="Proteomes" id="UP000245634"/>
    </source>
</evidence>
<evidence type="ECO:0000259" key="3">
    <source>
        <dbReference type="Pfam" id="PF15615"/>
    </source>
</evidence>
<sequence>MQFREAVRRYRDQHGTAAPEVEFSHNWPKHEHLDPAQLRWFLYWRTLWEGGSVQKTGLSYMMIHIYELLSLEYIQEPEQAVERLVKFYTEFRDIQPRLDVTVVRWIGDLYLKMGEIDNALYWYTHGTAGDLFEKLSWYRYGHRDIPLWLFQKIAGVPKSQFYREHLPEIESELEWMMQAVFRKFYELEGMHPLDKFARYTDEPTIYLFSSTPIHEKYYLDGFRRFEQSGPFVHFVKHALRYAENLLRRGERKPRLKCDESLAVYFQDLEARYPLPEVVEKEKKKEPRISKAAAIVEEPMPTLAVEMPVERVEIDFSRVQALTNETEWLVDMMSEGTAGDELLVGDRLGRKSAELANPEESAPQSQSAENGTSGTRSSPFAFAEDENSGATLMNSLFSDAEAGELAEFLASLSEGEQAFLRHLAQSGERARRSLAEWLKAKRMFLDATVMRLNEAAMDAGFEPLIEEGDDELSISEEHETALQEWALR</sequence>
<dbReference type="InterPro" id="IPR028932">
    <property type="entry name" value="TerB-C"/>
</dbReference>
<evidence type="ECO:0000259" key="2">
    <source>
        <dbReference type="Pfam" id="PF13208"/>
    </source>
</evidence>
<protein>
    <submittedName>
        <fullName evidence="4">TerB-like protein</fullName>
    </submittedName>
</protein>
<accession>A0A316DAY3</accession>
<dbReference type="OrthoDB" id="2663344at2"/>
<feature type="domain" description="TerB-C" evidence="3">
    <location>
        <begin position="309"/>
        <end position="481"/>
    </location>
</feature>
<comment type="caution">
    <text evidence="4">The sequence shown here is derived from an EMBL/GenBank/DDBJ whole genome shotgun (WGS) entry which is preliminary data.</text>
</comment>
<dbReference type="Pfam" id="PF15615">
    <property type="entry name" value="TerB_C"/>
    <property type="match status" value="1"/>
</dbReference>